<dbReference type="GO" id="GO:0043457">
    <property type="term" value="P:regulation of cellular respiration"/>
    <property type="evidence" value="ECO:0007669"/>
    <property type="project" value="InterPro"/>
</dbReference>
<proteinExistence type="predicted"/>
<name>A0A5D3BRY0_CUCMM</name>
<dbReference type="EMBL" id="SSTE01014011">
    <property type="protein sequence ID" value="KAA0046504.1"/>
    <property type="molecule type" value="Genomic_DNA"/>
</dbReference>
<dbReference type="Proteomes" id="UP000321393">
    <property type="component" value="Unassembled WGS sequence"/>
</dbReference>
<evidence type="ECO:0000313" key="1">
    <source>
        <dbReference type="EMBL" id="KAA0046504.1"/>
    </source>
</evidence>
<dbReference type="PANTHER" id="PTHR47188:SF1">
    <property type="entry name" value="PROTEIN TAR1"/>
    <property type="match status" value="1"/>
</dbReference>
<evidence type="ECO:0000313" key="3">
    <source>
        <dbReference type="Proteomes" id="UP000321393"/>
    </source>
</evidence>
<evidence type="ECO:0000313" key="4">
    <source>
        <dbReference type="Proteomes" id="UP000321947"/>
    </source>
</evidence>
<dbReference type="InterPro" id="IPR044792">
    <property type="entry name" value="TAR1"/>
</dbReference>
<dbReference type="EMBL" id="SSTD01015984">
    <property type="protein sequence ID" value="TYK01914.1"/>
    <property type="molecule type" value="Genomic_DNA"/>
</dbReference>
<organism evidence="2 4">
    <name type="scientific">Cucumis melo var. makuwa</name>
    <name type="common">Oriental melon</name>
    <dbReference type="NCBI Taxonomy" id="1194695"/>
    <lineage>
        <taxon>Eukaryota</taxon>
        <taxon>Viridiplantae</taxon>
        <taxon>Streptophyta</taxon>
        <taxon>Embryophyta</taxon>
        <taxon>Tracheophyta</taxon>
        <taxon>Spermatophyta</taxon>
        <taxon>Magnoliopsida</taxon>
        <taxon>eudicotyledons</taxon>
        <taxon>Gunneridae</taxon>
        <taxon>Pentapetalae</taxon>
        <taxon>rosids</taxon>
        <taxon>fabids</taxon>
        <taxon>Cucurbitales</taxon>
        <taxon>Cucurbitaceae</taxon>
        <taxon>Benincaseae</taxon>
        <taxon>Cucumis</taxon>
    </lineage>
</organism>
<protein>
    <submittedName>
        <fullName evidence="2">Uncharacterized protein</fullName>
    </submittedName>
</protein>
<reference evidence="3 4" key="1">
    <citation type="submission" date="2019-08" db="EMBL/GenBank/DDBJ databases">
        <title>Draft genome sequences of two oriental melons (Cucumis melo L. var makuwa).</title>
        <authorList>
            <person name="Kwon S.-Y."/>
        </authorList>
    </citation>
    <scope>NUCLEOTIDE SEQUENCE [LARGE SCALE GENOMIC DNA]</scope>
    <source>
        <strain evidence="4">cv. Chang Bougi</strain>
        <strain evidence="3">cv. SW 3</strain>
        <tissue evidence="2">Leaf</tissue>
    </source>
</reference>
<gene>
    <name evidence="2" type="ORF">E5676_scaffold3741G00020</name>
    <name evidence="1" type="ORF">E6C27_scaffold11823G00040</name>
</gene>
<evidence type="ECO:0000313" key="2">
    <source>
        <dbReference type="EMBL" id="TYK01914.1"/>
    </source>
</evidence>
<dbReference type="PANTHER" id="PTHR47188">
    <property type="entry name" value="PROTEIN TAR1"/>
    <property type="match status" value="1"/>
</dbReference>
<accession>A0A5D3BRY0</accession>
<dbReference type="Proteomes" id="UP000321947">
    <property type="component" value="Unassembled WGS sequence"/>
</dbReference>
<dbReference type="OrthoDB" id="1743195at2759"/>
<sequence>MLVGKVKETCSHSNPSKKIKVDRWCNPLGDPTSQLPCALRVYLPVNSHTCQTPWFVFQDGSNGEPTVRCQERANVETCQKARAANHDRDGDVSTGGTCARSATEDASLDYNLEVDDARFSSWALPNSLAITRGVLGQRSEGRAKVREGDVEVKTRHRGWINHRSVATTSVEAQI</sequence>
<dbReference type="AlphaFoldDB" id="A0A5D3BRY0"/>
<comment type="caution">
    <text evidence="2">The sequence shown here is derived from an EMBL/GenBank/DDBJ whole genome shotgun (WGS) entry which is preliminary data.</text>
</comment>